<dbReference type="Gene3D" id="3.30.565.10">
    <property type="entry name" value="Histidine kinase-like ATPase, C-terminal domain"/>
    <property type="match status" value="1"/>
</dbReference>
<evidence type="ECO:0000256" key="7">
    <source>
        <dbReference type="SAM" id="SignalP"/>
    </source>
</evidence>
<dbReference type="PROSITE" id="PS50109">
    <property type="entry name" value="HIS_KIN"/>
    <property type="match status" value="1"/>
</dbReference>
<dbReference type="Pfam" id="PF02518">
    <property type="entry name" value="HATPase_c"/>
    <property type="match status" value="1"/>
</dbReference>
<proteinExistence type="predicted"/>
<dbReference type="Pfam" id="PF07696">
    <property type="entry name" value="7TMR-DISMED2"/>
    <property type="match status" value="1"/>
</dbReference>
<dbReference type="EMBL" id="BLTE01000002">
    <property type="protein sequence ID" value="GFK92905.1"/>
    <property type="molecule type" value="Genomic_DNA"/>
</dbReference>
<feature type="transmembrane region" description="Helical" evidence="6">
    <location>
        <begin position="298"/>
        <end position="320"/>
    </location>
</feature>
<keyword evidence="5" id="KW-0902">Two-component regulatory system</keyword>
<keyword evidence="6" id="KW-0812">Transmembrane</keyword>
<feature type="transmembrane region" description="Helical" evidence="6">
    <location>
        <begin position="202"/>
        <end position="219"/>
    </location>
</feature>
<reference evidence="9 10" key="2">
    <citation type="submission" date="2020-05" db="EMBL/GenBank/DDBJ databases">
        <title>Draft genome sequence of Desulfovibrio sp. strainFSS-1.</title>
        <authorList>
            <person name="Shimoshige H."/>
            <person name="Kobayashi H."/>
            <person name="Maekawa T."/>
        </authorList>
    </citation>
    <scope>NUCLEOTIDE SEQUENCE [LARGE SCALE GENOMIC DNA]</scope>
    <source>
        <strain evidence="9 10">SIID29052-01</strain>
    </source>
</reference>
<evidence type="ECO:0000256" key="6">
    <source>
        <dbReference type="SAM" id="Phobius"/>
    </source>
</evidence>
<keyword evidence="10" id="KW-1185">Reference proteome</keyword>
<feature type="domain" description="Histidine kinase" evidence="8">
    <location>
        <begin position="518"/>
        <end position="732"/>
    </location>
</feature>
<dbReference type="SMART" id="SM00387">
    <property type="entry name" value="HATPase_c"/>
    <property type="match status" value="1"/>
</dbReference>
<dbReference type="SUPFAM" id="SSF47384">
    <property type="entry name" value="Homodimeric domain of signal transducing histidine kinase"/>
    <property type="match status" value="1"/>
</dbReference>
<dbReference type="InterPro" id="IPR011622">
    <property type="entry name" value="7TMR_DISM_rcpt_extracell_dom2"/>
</dbReference>
<dbReference type="GO" id="GO:0000155">
    <property type="term" value="F:phosphorelay sensor kinase activity"/>
    <property type="evidence" value="ECO:0007669"/>
    <property type="project" value="InterPro"/>
</dbReference>
<dbReference type="InterPro" id="IPR036890">
    <property type="entry name" value="HATPase_C_sf"/>
</dbReference>
<dbReference type="InterPro" id="IPR011623">
    <property type="entry name" value="7TMR_DISM_rcpt_extracell_dom1"/>
</dbReference>
<feature type="transmembrane region" description="Helical" evidence="6">
    <location>
        <begin position="269"/>
        <end position="292"/>
    </location>
</feature>
<keyword evidence="6" id="KW-1133">Transmembrane helix</keyword>
<dbReference type="InterPro" id="IPR003594">
    <property type="entry name" value="HATPase_dom"/>
</dbReference>
<dbReference type="PANTHER" id="PTHR43711">
    <property type="entry name" value="TWO-COMPONENT HISTIDINE KINASE"/>
    <property type="match status" value="1"/>
</dbReference>
<dbReference type="EC" id="2.7.13.3" evidence="2"/>
<evidence type="ECO:0000256" key="2">
    <source>
        <dbReference type="ARBA" id="ARBA00012438"/>
    </source>
</evidence>
<evidence type="ECO:0000256" key="3">
    <source>
        <dbReference type="ARBA" id="ARBA00022679"/>
    </source>
</evidence>
<keyword evidence="7" id="KW-0732">Signal</keyword>
<dbReference type="AlphaFoldDB" id="A0A6V8LX97"/>
<keyword evidence="3 9" id="KW-0808">Transferase</keyword>
<reference evidence="9 10" key="1">
    <citation type="submission" date="2020-04" db="EMBL/GenBank/DDBJ databases">
        <authorList>
            <consortium name="Desulfovibrio sp. FSS-1 genome sequencing consortium"/>
            <person name="Shimoshige H."/>
            <person name="Kobayashi H."/>
            <person name="Maekawa T."/>
        </authorList>
    </citation>
    <scope>NUCLEOTIDE SEQUENCE [LARGE SCALE GENOMIC DNA]</scope>
    <source>
        <strain evidence="9 10">SIID29052-01</strain>
    </source>
</reference>
<evidence type="ECO:0000259" key="8">
    <source>
        <dbReference type="PROSITE" id="PS50109"/>
    </source>
</evidence>
<feature type="signal peptide" evidence="7">
    <location>
        <begin position="1"/>
        <end position="28"/>
    </location>
</feature>
<comment type="catalytic activity">
    <reaction evidence="1">
        <text>ATP + protein L-histidine = ADP + protein N-phospho-L-histidine.</text>
        <dbReference type="EC" id="2.7.13.3"/>
    </reaction>
</comment>
<comment type="caution">
    <text evidence="9">The sequence shown here is derived from an EMBL/GenBank/DDBJ whole genome shotgun (WGS) entry which is preliminary data.</text>
</comment>
<sequence>MQAIRRTGARTALAACLILLFAAAQAHAGPVPSIASFAVLEDPTGAPTLREVVSGAGPVGFREAQRPYHHAANGRPCWLKITLAFPPETRGDAWTLDLNWNYLSGLECHFPSSPAHDVARGGYRLHVNSAIPLPPPDGESLTAYVRLTEYHGMTLDPVVVSREAADRGAEARRWLLGMLFGLLLAMFVYNLFLFASLRDACYGWYVAHVLFVTGYYSIVNGFDFLLFPQDGPEALRSNHTLFCLIFALMIFSIGMFTRTFLLLDKGRNALNLLVSGQLGLCVAFVGVLFAVGEKQASALAPVLALATSAVVVVAGAVRAAQGFKPAGIFLMGWSVYVACGVLHSLVWSGTVQPTPATLYAPEFGSAVEVLVMSLALAYRVKILEQTKEQAERESRRLAGENALLASILENSRLGIGLVRGGELARANNALRVMAGQEEGDGGIALEGLPGLAELLGGPERGGLLEREGVVGVGGDWRNLRALGKVVDPASPESGAVWVVEDVTERKKLEQLKENIERIVHHDLRSPLSSIYTLQQAVGYYGPLNDKQRQYCRMIGETAARGLDQLNAALAMYKVESGAYPVDIRAVNLAESLDRAIRELEGVASGQEAAVELLFGQGARPEALYVLGDGFLLHVVLVNLLRNALEARGREEKVTVAVSAGAQARLDISNPGEVPGDIRERFFGKFVTSGKKGGTGLGAYSARIMARAMGGDVELDCSRPGRTTVTVLLDRAEQPEAYARAS</sequence>
<dbReference type="SUPFAM" id="SSF55874">
    <property type="entry name" value="ATPase domain of HSP90 chaperone/DNA topoisomerase II/histidine kinase"/>
    <property type="match status" value="1"/>
</dbReference>
<name>A0A6V8LX97_9BACT</name>
<dbReference type="InterPro" id="IPR003661">
    <property type="entry name" value="HisK_dim/P_dom"/>
</dbReference>
<evidence type="ECO:0000256" key="4">
    <source>
        <dbReference type="ARBA" id="ARBA00022777"/>
    </source>
</evidence>
<feature type="transmembrane region" description="Helical" evidence="6">
    <location>
        <begin position="239"/>
        <end position="257"/>
    </location>
</feature>
<dbReference type="InterPro" id="IPR036097">
    <property type="entry name" value="HisK_dim/P_sf"/>
</dbReference>
<evidence type="ECO:0000256" key="1">
    <source>
        <dbReference type="ARBA" id="ARBA00000085"/>
    </source>
</evidence>
<dbReference type="InterPro" id="IPR050736">
    <property type="entry name" value="Sensor_HK_Regulatory"/>
</dbReference>
<accession>A0A6V8LX97</accession>
<dbReference type="CDD" id="cd00082">
    <property type="entry name" value="HisKA"/>
    <property type="match status" value="1"/>
</dbReference>
<feature type="transmembrane region" description="Helical" evidence="6">
    <location>
        <begin position="327"/>
        <end position="346"/>
    </location>
</feature>
<dbReference type="InterPro" id="IPR005467">
    <property type="entry name" value="His_kinase_dom"/>
</dbReference>
<organism evidence="9 10">
    <name type="scientific">Fundidesulfovibrio magnetotacticus</name>
    <dbReference type="NCBI Taxonomy" id="2730080"/>
    <lineage>
        <taxon>Bacteria</taxon>
        <taxon>Pseudomonadati</taxon>
        <taxon>Thermodesulfobacteriota</taxon>
        <taxon>Desulfovibrionia</taxon>
        <taxon>Desulfovibrionales</taxon>
        <taxon>Desulfovibrionaceae</taxon>
        <taxon>Fundidesulfovibrio</taxon>
    </lineage>
</organism>
<protein>
    <recommendedName>
        <fullName evidence="2">histidine kinase</fullName>
        <ecNumber evidence="2">2.7.13.3</ecNumber>
    </recommendedName>
</protein>
<dbReference type="PANTHER" id="PTHR43711:SF1">
    <property type="entry name" value="HISTIDINE KINASE 1"/>
    <property type="match status" value="1"/>
</dbReference>
<keyword evidence="4" id="KW-0418">Kinase</keyword>
<evidence type="ECO:0000313" key="9">
    <source>
        <dbReference type="EMBL" id="GFK92905.1"/>
    </source>
</evidence>
<evidence type="ECO:0000313" key="10">
    <source>
        <dbReference type="Proteomes" id="UP000494245"/>
    </source>
</evidence>
<feature type="transmembrane region" description="Helical" evidence="6">
    <location>
        <begin position="174"/>
        <end position="195"/>
    </location>
</feature>
<dbReference type="Gene3D" id="1.10.287.130">
    <property type="match status" value="1"/>
</dbReference>
<dbReference type="Proteomes" id="UP000494245">
    <property type="component" value="Unassembled WGS sequence"/>
</dbReference>
<gene>
    <name evidence="9" type="primary">phoR_1</name>
    <name evidence="9" type="ORF">NNJEOMEG_00733</name>
</gene>
<keyword evidence="6" id="KW-0472">Membrane</keyword>
<dbReference type="Gene3D" id="2.60.40.2380">
    <property type="match status" value="1"/>
</dbReference>
<feature type="chain" id="PRO_5028909539" description="histidine kinase" evidence="7">
    <location>
        <begin position="29"/>
        <end position="741"/>
    </location>
</feature>
<dbReference type="RefSeq" id="WP_173081419.1">
    <property type="nucleotide sequence ID" value="NZ_BLTE01000002.1"/>
</dbReference>
<dbReference type="Pfam" id="PF07695">
    <property type="entry name" value="7TMR-DISM_7TM"/>
    <property type="match status" value="1"/>
</dbReference>
<evidence type="ECO:0000256" key="5">
    <source>
        <dbReference type="ARBA" id="ARBA00023012"/>
    </source>
</evidence>